<evidence type="ECO:0000256" key="2">
    <source>
        <dbReference type="ARBA" id="ARBA00006479"/>
    </source>
</evidence>
<keyword evidence="3" id="KW-0859">Xylose metabolism</keyword>
<keyword evidence="3" id="KW-0119">Carbohydrate metabolism</keyword>
<comment type="caution">
    <text evidence="4">The sequence shown here is derived from an EMBL/GenBank/DDBJ whole genome shotgun (WGS) entry which is preliminary data.</text>
</comment>
<dbReference type="InterPro" id="IPR000600">
    <property type="entry name" value="ROK"/>
</dbReference>
<dbReference type="Gene3D" id="1.10.10.10">
    <property type="entry name" value="Winged helix-like DNA-binding domain superfamily/Winged helix DNA-binding domain"/>
    <property type="match status" value="1"/>
</dbReference>
<dbReference type="RefSeq" id="WP_182503425.1">
    <property type="nucleotide sequence ID" value="NZ_JACJHX010000013.1"/>
</dbReference>
<dbReference type="Proteomes" id="UP000626697">
    <property type="component" value="Unassembled WGS sequence"/>
</dbReference>
<dbReference type="InterPro" id="IPR036388">
    <property type="entry name" value="WH-like_DNA-bd_sf"/>
</dbReference>
<dbReference type="PANTHER" id="PTHR18964">
    <property type="entry name" value="ROK (REPRESSOR, ORF, KINASE) FAMILY"/>
    <property type="match status" value="1"/>
</dbReference>
<evidence type="ECO:0000313" key="4">
    <source>
        <dbReference type="EMBL" id="MBA9028268.1"/>
    </source>
</evidence>
<organism evidence="4 5">
    <name type="scientific">Peribacillus huizhouensis</name>
    <dbReference type="NCBI Taxonomy" id="1501239"/>
    <lineage>
        <taxon>Bacteria</taxon>
        <taxon>Bacillati</taxon>
        <taxon>Bacillota</taxon>
        <taxon>Bacilli</taxon>
        <taxon>Bacillales</taxon>
        <taxon>Bacillaceae</taxon>
        <taxon>Peribacillus</taxon>
    </lineage>
</organism>
<comment type="function">
    <text evidence="1">Transcriptional repressor of xylose-utilizing enzymes.</text>
</comment>
<evidence type="ECO:0000256" key="3">
    <source>
        <dbReference type="ARBA" id="ARBA00022629"/>
    </source>
</evidence>
<gene>
    <name evidence="4" type="ORF">HNP81_003588</name>
</gene>
<reference evidence="4 5" key="1">
    <citation type="submission" date="2020-08" db="EMBL/GenBank/DDBJ databases">
        <title>Genomic Encyclopedia of Type Strains, Phase IV (KMG-IV): sequencing the most valuable type-strain genomes for metagenomic binning, comparative biology and taxonomic classification.</title>
        <authorList>
            <person name="Goeker M."/>
        </authorList>
    </citation>
    <scope>NUCLEOTIDE SEQUENCE [LARGE SCALE GENOMIC DNA]</scope>
    <source>
        <strain evidence="4 5">DSM 105481</strain>
    </source>
</reference>
<accession>A0ABR6CTC6</accession>
<dbReference type="Pfam" id="PF00480">
    <property type="entry name" value="ROK"/>
    <property type="match status" value="1"/>
</dbReference>
<dbReference type="GO" id="GO:0003677">
    <property type="term" value="F:DNA binding"/>
    <property type="evidence" value="ECO:0007669"/>
    <property type="project" value="UniProtKB-KW"/>
</dbReference>
<dbReference type="SUPFAM" id="SSF46785">
    <property type="entry name" value="Winged helix' DNA-binding domain"/>
    <property type="match status" value="1"/>
</dbReference>
<dbReference type="EMBL" id="JACJHX010000013">
    <property type="protein sequence ID" value="MBA9028268.1"/>
    <property type="molecule type" value="Genomic_DNA"/>
</dbReference>
<dbReference type="InterPro" id="IPR043129">
    <property type="entry name" value="ATPase_NBD"/>
</dbReference>
<keyword evidence="5" id="KW-1185">Reference proteome</keyword>
<dbReference type="SUPFAM" id="SSF53067">
    <property type="entry name" value="Actin-like ATPase domain"/>
    <property type="match status" value="1"/>
</dbReference>
<evidence type="ECO:0000256" key="1">
    <source>
        <dbReference type="ARBA" id="ARBA00002486"/>
    </source>
</evidence>
<comment type="similarity">
    <text evidence="2">Belongs to the ROK (NagC/XylR) family.</text>
</comment>
<dbReference type="PANTHER" id="PTHR18964:SF149">
    <property type="entry name" value="BIFUNCTIONAL UDP-N-ACETYLGLUCOSAMINE 2-EPIMERASE_N-ACETYLMANNOSAMINE KINASE"/>
    <property type="match status" value="1"/>
</dbReference>
<dbReference type="CDD" id="cd23763">
    <property type="entry name" value="ASKHA_ATPase_ROK"/>
    <property type="match status" value="1"/>
</dbReference>
<dbReference type="InterPro" id="IPR036390">
    <property type="entry name" value="WH_DNA-bd_sf"/>
</dbReference>
<name>A0ABR6CTC6_9BACI</name>
<protein>
    <submittedName>
        <fullName evidence="4">DNA-binding Lrp family transcriptional regulator</fullName>
    </submittedName>
</protein>
<proteinExistence type="inferred from homology"/>
<dbReference type="Gene3D" id="3.30.420.40">
    <property type="match status" value="2"/>
</dbReference>
<sequence>MDERFATPKSMKKVILRVIRTTLLQLGSATKVELSKLLGISFPTVSKIIAQMERDGEVYEIGLDDSSGGRRAKRYEFNPEHMLGLAVFLEENETVYAVFNCVGEVKEHGTRASVFQDAFNSLTELLHNILLEFPKITSIAIGVPGAVNNGRIFHIPNYQSFHDFELKTYFEDLFSIPVVVENDMNAAVLGFQKRSGGEDKQSLVYLYSGKNGPGAGILINGDVVRGSTFFTGEISFMPLYDNQNFHQAMYQGNKKNTENPTIHEKHEIQAISRLIASLVAIINPHTVIFSKEEMNQTVLNRIAIESAKYVPKEHLPEFIMSDWKQDYLHGLQRLAIERMITGIRIVDELE</sequence>
<keyword evidence="4" id="KW-0238">DNA-binding</keyword>
<evidence type="ECO:0000313" key="5">
    <source>
        <dbReference type="Proteomes" id="UP000626697"/>
    </source>
</evidence>